<evidence type="ECO:0000313" key="2">
    <source>
        <dbReference type="Proteomes" id="UP000535509"/>
    </source>
</evidence>
<gene>
    <name evidence="1" type="ORF">CX802_06600</name>
</gene>
<dbReference type="AlphaFoldDB" id="A0A5L4IPU3"/>
<dbReference type="Proteomes" id="UP000535509">
    <property type="component" value="Unassembled WGS sequence"/>
</dbReference>
<dbReference type="InterPro" id="IPR025686">
    <property type="entry name" value="Glucos_trans_II"/>
</dbReference>
<evidence type="ECO:0000313" key="1">
    <source>
        <dbReference type="EMBL" id="EAI8859490.1"/>
    </source>
</evidence>
<sequence>MKRRFSTVNLKQTLKKELLFVIATVKNFFKYNHFYKYFIFIFGLYFTGYFALIVNNVNYGDDYHRATYGDFGFQIWSRFSSEFLSKIFHISLNRNVEISPLLQIIAIAILSIGSMILVKTILKKYNFWGLAASLPLGLSPFFLENMSFKFDSVFMAISLVSPIIPFLFLKNKIAFFIISILCLELTLTTYQTGNAVYIMLSLFIILSYILEGKDYKQIIKCAMLLILAYISSLLIYKFFILNESSGEWYASKSTFELNNLIPGVSKNLKTVLKIYEDVFKHTIFVPIFALGIIGFLFACIKVSKICRFWTLIASLGFIISGILLSYGAYLVLEKQIFSDRTFNGIGMFLAIIFVFLFKIDIKIYKFFSKTICFILAYSLIIEATAWANVLKEQTEYAKYRVEIMLHDFYKMIPKDNKFGFTSEVNKNNFMSPIALNTSKTFPIIMRNHAIDNMLDANWLFNSYGLMAHYEHWTPILSKGLCGQKNKKPIEIVENPLHKITKYDNNCFVIEFL</sequence>
<dbReference type="EMBL" id="AABTCC010000019">
    <property type="protein sequence ID" value="EAI8859490.1"/>
    <property type="molecule type" value="Genomic_DNA"/>
</dbReference>
<accession>A0A5L4IPU3</accession>
<comment type="caution">
    <text evidence="1">The sequence shown here is derived from an EMBL/GenBank/DDBJ whole genome shotgun (WGS) entry which is preliminary data.</text>
</comment>
<protein>
    <submittedName>
        <fullName evidence="1">Uncharacterized protein</fullName>
    </submittedName>
</protein>
<name>A0A5L4IPU3_CAMFE</name>
<keyword evidence="2" id="KW-1185">Reference proteome</keyword>
<dbReference type="Pfam" id="PF14264">
    <property type="entry name" value="Glucos_trans_II"/>
    <property type="match status" value="1"/>
</dbReference>
<reference evidence="1 2" key="1">
    <citation type="submission" date="2018-06" db="EMBL/GenBank/DDBJ databases">
        <authorList>
            <consortium name="PulseNet: The National Subtyping Network for Foodborne Disease Surveillance"/>
            <person name="Tarr C.L."/>
            <person name="Trees E."/>
            <person name="Katz L.S."/>
            <person name="Carleton-Romer H.A."/>
            <person name="Stroika S."/>
            <person name="Kucerova Z."/>
            <person name="Roache K.F."/>
            <person name="Sabol A.L."/>
            <person name="Besser J."/>
            <person name="Gerner-Smidt P."/>
        </authorList>
    </citation>
    <scope>NUCLEOTIDE SEQUENCE [LARGE SCALE GENOMIC DNA]</scope>
    <source>
        <strain evidence="1 2">PNUSAC001503</strain>
    </source>
</reference>
<proteinExistence type="predicted"/>
<organism evidence="1 2">
    <name type="scientific">Campylobacter fetus</name>
    <dbReference type="NCBI Taxonomy" id="196"/>
    <lineage>
        <taxon>Bacteria</taxon>
        <taxon>Pseudomonadati</taxon>
        <taxon>Campylobacterota</taxon>
        <taxon>Epsilonproteobacteria</taxon>
        <taxon>Campylobacterales</taxon>
        <taxon>Campylobacteraceae</taxon>
        <taxon>Campylobacter</taxon>
    </lineage>
</organism>